<dbReference type="EMBL" id="AP003341">
    <property type="protein sequence ID" value="BAD53226.1"/>
    <property type="molecule type" value="Genomic_DNA"/>
</dbReference>
<organism evidence="1">
    <name type="scientific">Oryza sativa subsp. japonica</name>
    <name type="common">Rice</name>
    <dbReference type="NCBI Taxonomy" id="39947"/>
    <lineage>
        <taxon>Eukaryota</taxon>
        <taxon>Viridiplantae</taxon>
        <taxon>Streptophyta</taxon>
        <taxon>Embryophyta</taxon>
        <taxon>Tracheophyta</taxon>
        <taxon>Spermatophyta</taxon>
        <taxon>Magnoliopsida</taxon>
        <taxon>Liliopsida</taxon>
        <taxon>Poales</taxon>
        <taxon>Poaceae</taxon>
        <taxon>BOP clade</taxon>
        <taxon>Oryzoideae</taxon>
        <taxon>Oryzeae</taxon>
        <taxon>Oryzinae</taxon>
        <taxon>Oryza</taxon>
        <taxon>Oryza sativa</taxon>
    </lineage>
</organism>
<dbReference type="Proteomes" id="UP000817658">
    <property type="component" value="Chromosome 1"/>
</dbReference>
<dbReference type="AlphaFoldDB" id="Q5ZAI1"/>
<reference evidence="1" key="1">
    <citation type="journal article" date="2002" name="Nature">
        <title>The genome sequence and structure of rice chromosome 1.</title>
        <authorList>
            <person name="Sasaki T."/>
            <person name="Matsumoto T."/>
            <person name="Yamamoto K."/>
            <person name="Sakata K."/>
            <person name="Baba T."/>
            <person name="Katayose Y."/>
            <person name="Wu J."/>
            <person name="Niimura Y."/>
            <person name="Cheng Z."/>
            <person name="Nagamura Y."/>
            <person name="Antonio B.A."/>
            <person name="Kanamori H."/>
            <person name="Hosokawa S."/>
            <person name="Masukawa M."/>
            <person name="Arikawa K."/>
            <person name="Chiden Y."/>
            <person name="Hayashi M."/>
            <person name="Okamoto M."/>
            <person name="Ando T."/>
            <person name="Aoki H."/>
            <person name="Arita K."/>
            <person name="Hamada M."/>
            <person name="Harada C."/>
            <person name="Hijishita S."/>
            <person name="Honda M."/>
            <person name="Ichikawa Y."/>
            <person name="Idonuma A."/>
            <person name="Iijima M."/>
            <person name="Ikeda M."/>
            <person name="Ikeno M."/>
            <person name="Itoh S."/>
            <person name="Itoh T."/>
            <person name="Itoh Y."/>
            <person name="Itoh Y."/>
            <person name="Iwabuchi A."/>
            <person name="Kamiya K."/>
            <person name="Karasawa W."/>
            <person name="Katagiri S."/>
            <person name="Kikuta A."/>
            <person name="Kobayashi N."/>
            <person name="Kono I."/>
            <person name="Machita K."/>
            <person name="Maehara T."/>
            <person name="Mizuno H."/>
            <person name="Mizubayashi T."/>
            <person name="Mukai Y."/>
            <person name="Nagasaki H."/>
            <person name="Nakashima M."/>
            <person name="Nakama Y."/>
            <person name="Nakamichi Y."/>
            <person name="Nakamura M."/>
            <person name="Namiki N."/>
            <person name="Negishi M."/>
            <person name="Ohta I."/>
            <person name="Ono N."/>
            <person name="Saji S."/>
            <person name="Sakai K."/>
            <person name="Shibata M."/>
            <person name="Shimokawa T."/>
            <person name="Shomura A."/>
            <person name="Song J."/>
            <person name="Takazaki Y."/>
            <person name="Terasawa K."/>
            <person name="Tsuji K."/>
            <person name="Waki K."/>
            <person name="Yamagata H."/>
            <person name="Yamane H."/>
            <person name="Yoshiki S."/>
            <person name="Yoshihara R."/>
            <person name="Yukawa K."/>
            <person name="Zhong H."/>
            <person name="Iwama H."/>
            <person name="Endo T."/>
            <person name="Ito H."/>
            <person name="Hahn J.H."/>
            <person name="Kim H.I."/>
            <person name="Eun M.Y."/>
            <person name="Yano M."/>
            <person name="Jiang J."/>
            <person name="Gojobori T."/>
        </authorList>
    </citation>
    <scope>NUCLEOTIDE SEQUENCE</scope>
</reference>
<name>Q5ZAI1_ORYSJ</name>
<gene>
    <name evidence="1" type="ORF">OSJNBb0024F06.14</name>
</gene>
<protein>
    <submittedName>
        <fullName evidence="1">Uncharacterized protein</fullName>
    </submittedName>
</protein>
<evidence type="ECO:0000313" key="1">
    <source>
        <dbReference type="EMBL" id="BAD53226.1"/>
    </source>
</evidence>
<proteinExistence type="predicted"/>
<sequence length="67" mass="7438">MFRKHMKALAQVGNSEAQQWLGGEEDVVGVIGSEARSNDGGNSVLQGKGKIENDWFFRDERIFGPGW</sequence>
<accession>Q5ZAI1</accession>